<dbReference type="InterPro" id="IPR029058">
    <property type="entry name" value="AB_hydrolase_fold"/>
</dbReference>
<evidence type="ECO:0000313" key="7">
    <source>
        <dbReference type="Proteomes" id="UP000054007"/>
    </source>
</evidence>
<evidence type="ECO:0000256" key="4">
    <source>
        <dbReference type="ARBA" id="ARBA00022801"/>
    </source>
</evidence>
<name>A0A0D7AZ19_9AGAR</name>
<evidence type="ECO:0000313" key="6">
    <source>
        <dbReference type="EMBL" id="KIY62526.1"/>
    </source>
</evidence>
<gene>
    <name evidence="6" type="ORF">CYLTODRAFT_383467</name>
</gene>
<accession>A0A0D7AZ19</accession>
<dbReference type="SUPFAM" id="SSF53474">
    <property type="entry name" value="alpha/beta-Hydrolases"/>
    <property type="match status" value="1"/>
</dbReference>
<keyword evidence="5" id="KW-0325">Glycoprotein</keyword>
<dbReference type="Pfam" id="PF05577">
    <property type="entry name" value="Peptidase_S28"/>
    <property type="match status" value="1"/>
</dbReference>
<dbReference type="AlphaFoldDB" id="A0A0D7AZ19"/>
<keyword evidence="4" id="KW-0378">Hydrolase</keyword>
<dbReference type="Proteomes" id="UP000054007">
    <property type="component" value="Unassembled WGS sequence"/>
</dbReference>
<proteinExistence type="inferred from homology"/>
<sequence length="545" mass="61522">MRYYAVALAAAVLPQTHAFLGRLHGPQGVNQWRLEEQQARSKLVVQDAFDLVETEFPAQWFEQPLDHFDKSVRDTFQQRYWVNTRHYDPSVPGPVFVLDGGETSGEGRLPFLDTGIVEILARATGGVGVVLEHRYYGESIAVQNLTTDSLRFLTNEQSAADSANFMANVNFTSVGITEDLTAPGTPWIYYGGSYAGARAAHMRVLYPELTYGAIASSAVTHAAILFWEYSDLIRQVADQKCINHIINTVDTVDRILGYSHVKGPFKKLFGITDLEHDDDFASLLESPIGYWQAKCWDPKYGSTGFDDFCEALSKPPVGHISAAADLPFDHESRMVGVAEDLRVDFTVLNYAKWVKENVVASCPEDSTQEECFGTHDASKFQTYNLSQEWRLWMFQVCTQWGYFMTRPPFNDYPSIVSRHITLDYESKICRQAYPPGEHFTVPTMPNISAVNALGDFDLAADRLAFIDGGIDPWRPATPHSDYALDREDTLLRPFKTIPNGVHHYDEWGYKNLADEPAEIRKVHGEMIAFVMEWLKDWVPPKKTST</sequence>
<keyword evidence="2" id="KW-0645">Protease</keyword>
<evidence type="ECO:0000256" key="5">
    <source>
        <dbReference type="ARBA" id="ARBA00023180"/>
    </source>
</evidence>
<protein>
    <submittedName>
        <fullName evidence="6">Peptidase S28</fullName>
    </submittedName>
</protein>
<evidence type="ECO:0000256" key="1">
    <source>
        <dbReference type="ARBA" id="ARBA00011079"/>
    </source>
</evidence>
<keyword evidence="3" id="KW-0732">Signal</keyword>
<comment type="similarity">
    <text evidence="1">Belongs to the peptidase S28 family.</text>
</comment>
<dbReference type="GO" id="GO:0006508">
    <property type="term" value="P:proteolysis"/>
    <property type="evidence" value="ECO:0007669"/>
    <property type="project" value="UniProtKB-KW"/>
</dbReference>
<dbReference type="PANTHER" id="PTHR11010">
    <property type="entry name" value="PROTEASE S28 PRO-X CARBOXYPEPTIDASE-RELATED"/>
    <property type="match status" value="1"/>
</dbReference>
<dbReference type="GO" id="GO:0008239">
    <property type="term" value="F:dipeptidyl-peptidase activity"/>
    <property type="evidence" value="ECO:0007669"/>
    <property type="project" value="TreeGrafter"/>
</dbReference>
<dbReference type="OrthoDB" id="2130629at2759"/>
<keyword evidence="7" id="KW-1185">Reference proteome</keyword>
<dbReference type="PANTHER" id="PTHR11010:SF117">
    <property type="entry name" value="SERINE PROTEASE 16"/>
    <property type="match status" value="1"/>
</dbReference>
<evidence type="ECO:0000256" key="3">
    <source>
        <dbReference type="ARBA" id="ARBA00022729"/>
    </source>
</evidence>
<dbReference type="InterPro" id="IPR008758">
    <property type="entry name" value="Peptidase_S28"/>
</dbReference>
<dbReference type="EMBL" id="KN880774">
    <property type="protein sequence ID" value="KIY62526.1"/>
    <property type="molecule type" value="Genomic_DNA"/>
</dbReference>
<reference evidence="6 7" key="1">
    <citation type="journal article" date="2015" name="Fungal Genet. Biol.">
        <title>Evolution of novel wood decay mechanisms in Agaricales revealed by the genome sequences of Fistulina hepatica and Cylindrobasidium torrendii.</title>
        <authorList>
            <person name="Floudas D."/>
            <person name="Held B.W."/>
            <person name="Riley R."/>
            <person name="Nagy L.G."/>
            <person name="Koehler G."/>
            <person name="Ransdell A.S."/>
            <person name="Younus H."/>
            <person name="Chow J."/>
            <person name="Chiniquy J."/>
            <person name="Lipzen A."/>
            <person name="Tritt A."/>
            <person name="Sun H."/>
            <person name="Haridas S."/>
            <person name="LaButti K."/>
            <person name="Ohm R.A."/>
            <person name="Kues U."/>
            <person name="Blanchette R.A."/>
            <person name="Grigoriev I.V."/>
            <person name="Minto R.E."/>
            <person name="Hibbett D.S."/>
        </authorList>
    </citation>
    <scope>NUCLEOTIDE SEQUENCE [LARGE SCALE GENOMIC DNA]</scope>
    <source>
        <strain evidence="6 7">FP15055 ss-10</strain>
    </source>
</reference>
<dbReference type="GO" id="GO:0070008">
    <property type="term" value="F:serine-type exopeptidase activity"/>
    <property type="evidence" value="ECO:0007669"/>
    <property type="project" value="InterPro"/>
</dbReference>
<evidence type="ECO:0000256" key="2">
    <source>
        <dbReference type="ARBA" id="ARBA00022670"/>
    </source>
</evidence>
<dbReference type="Gene3D" id="3.40.50.1820">
    <property type="entry name" value="alpha/beta hydrolase"/>
    <property type="match status" value="2"/>
</dbReference>
<organism evidence="6 7">
    <name type="scientific">Cylindrobasidium torrendii FP15055 ss-10</name>
    <dbReference type="NCBI Taxonomy" id="1314674"/>
    <lineage>
        <taxon>Eukaryota</taxon>
        <taxon>Fungi</taxon>
        <taxon>Dikarya</taxon>
        <taxon>Basidiomycota</taxon>
        <taxon>Agaricomycotina</taxon>
        <taxon>Agaricomycetes</taxon>
        <taxon>Agaricomycetidae</taxon>
        <taxon>Agaricales</taxon>
        <taxon>Marasmiineae</taxon>
        <taxon>Physalacriaceae</taxon>
        <taxon>Cylindrobasidium</taxon>
    </lineage>
</organism>